<evidence type="ECO:0000256" key="1">
    <source>
        <dbReference type="SAM" id="MobiDB-lite"/>
    </source>
</evidence>
<evidence type="ECO:0000256" key="2">
    <source>
        <dbReference type="SAM" id="Phobius"/>
    </source>
</evidence>
<dbReference type="EMBL" id="JARAOO010000008">
    <property type="protein sequence ID" value="KAJ7959122.1"/>
    <property type="molecule type" value="Genomic_DNA"/>
</dbReference>
<evidence type="ECO:0000313" key="5">
    <source>
        <dbReference type="Proteomes" id="UP001163823"/>
    </source>
</evidence>
<proteinExistence type="predicted"/>
<dbReference type="AlphaFoldDB" id="A0AAD7LJJ1"/>
<dbReference type="Pfam" id="PF25597">
    <property type="entry name" value="SH3_retrovirus"/>
    <property type="match status" value="1"/>
</dbReference>
<feature type="region of interest" description="Disordered" evidence="1">
    <location>
        <begin position="69"/>
        <end position="92"/>
    </location>
</feature>
<feature type="transmembrane region" description="Helical" evidence="2">
    <location>
        <begin position="117"/>
        <end position="139"/>
    </location>
</feature>
<keyword evidence="5" id="KW-1185">Reference proteome</keyword>
<name>A0AAD7LJJ1_QUISA</name>
<reference evidence="4" key="1">
    <citation type="journal article" date="2023" name="Science">
        <title>Elucidation of the pathway for biosynthesis of saponin adjuvants from the soapbark tree.</title>
        <authorList>
            <person name="Reed J."/>
            <person name="Orme A."/>
            <person name="El-Demerdash A."/>
            <person name="Owen C."/>
            <person name="Martin L.B.B."/>
            <person name="Misra R.C."/>
            <person name="Kikuchi S."/>
            <person name="Rejzek M."/>
            <person name="Martin A.C."/>
            <person name="Harkess A."/>
            <person name="Leebens-Mack J."/>
            <person name="Louveau T."/>
            <person name="Stephenson M.J."/>
            <person name="Osbourn A."/>
        </authorList>
    </citation>
    <scope>NUCLEOTIDE SEQUENCE</scope>
    <source>
        <strain evidence="4">S10</strain>
    </source>
</reference>
<sequence length="140" mass="15604">MSHVSLDKLSGKSIQCIFLGYTHLQKGYKCYSPENALPVPCIGPPESSFSTVHPLQVYHHRNPTHPLADSVVPDNSLPTPTSSSTSKLSPADSPPLAIRKVMHLLIRSGDKPWLMRWMPYTIMALGIWFPYLLAFDGYIV</sequence>
<dbReference type="Proteomes" id="UP001163823">
    <property type="component" value="Chromosome 8"/>
</dbReference>
<accession>A0AAD7LJJ1</accession>
<keyword evidence="2" id="KW-0472">Membrane</keyword>
<dbReference type="KEGG" id="qsa:O6P43_019742"/>
<keyword evidence="2" id="KW-0812">Transmembrane</keyword>
<comment type="caution">
    <text evidence="4">The sequence shown here is derived from an EMBL/GenBank/DDBJ whole genome shotgun (WGS) entry which is preliminary data.</text>
</comment>
<feature type="compositionally biased region" description="Low complexity" evidence="1">
    <location>
        <begin position="76"/>
        <end position="90"/>
    </location>
</feature>
<evidence type="ECO:0000259" key="3">
    <source>
        <dbReference type="Pfam" id="PF25597"/>
    </source>
</evidence>
<keyword evidence="2" id="KW-1133">Transmembrane helix</keyword>
<feature type="domain" description="Retroviral polymerase SH3-like" evidence="3">
    <location>
        <begin position="6"/>
        <end position="35"/>
    </location>
</feature>
<evidence type="ECO:0000313" key="4">
    <source>
        <dbReference type="EMBL" id="KAJ7959122.1"/>
    </source>
</evidence>
<protein>
    <submittedName>
        <fullName evidence="4">Retrovirus-related Pol polyprotein from transposon TNT 1-94</fullName>
    </submittedName>
</protein>
<organism evidence="4 5">
    <name type="scientific">Quillaja saponaria</name>
    <name type="common">Soap bark tree</name>
    <dbReference type="NCBI Taxonomy" id="32244"/>
    <lineage>
        <taxon>Eukaryota</taxon>
        <taxon>Viridiplantae</taxon>
        <taxon>Streptophyta</taxon>
        <taxon>Embryophyta</taxon>
        <taxon>Tracheophyta</taxon>
        <taxon>Spermatophyta</taxon>
        <taxon>Magnoliopsida</taxon>
        <taxon>eudicotyledons</taxon>
        <taxon>Gunneridae</taxon>
        <taxon>Pentapetalae</taxon>
        <taxon>rosids</taxon>
        <taxon>fabids</taxon>
        <taxon>Fabales</taxon>
        <taxon>Quillajaceae</taxon>
        <taxon>Quillaja</taxon>
    </lineage>
</organism>
<dbReference type="InterPro" id="IPR057670">
    <property type="entry name" value="SH3_retrovirus"/>
</dbReference>
<gene>
    <name evidence="4" type="ORF">O6P43_019742</name>
</gene>